<dbReference type="Pfam" id="PF14525">
    <property type="entry name" value="AraC_binding_2"/>
    <property type="match status" value="1"/>
</dbReference>
<keyword evidence="1" id="KW-0805">Transcription regulation</keyword>
<dbReference type="EMBL" id="CP080096">
    <property type="protein sequence ID" value="QYD73520.1"/>
    <property type="molecule type" value="Genomic_DNA"/>
</dbReference>
<dbReference type="InterPro" id="IPR050204">
    <property type="entry name" value="AraC_XylS_family_regulators"/>
</dbReference>
<evidence type="ECO:0000256" key="1">
    <source>
        <dbReference type="ARBA" id="ARBA00023015"/>
    </source>
</evidence>
<accession>A0ABX8V213</accession>
<keyword evidence="3" id="KW-0804">Transcription</keyword>
<evidence type="ECO:0000256" key="3">
    <source>
        <dbReference type="ARBA" id="ARBA00023163"/>
    </source>
</evidence>
<dbReference type="RefSeq" id="WP_219803348.1">
    <property type="nucleotide sequence ID" value="NZ_CP080096.1"/>
</dbReference>
<dbReference type="PANTHER" id="PTHR46796:SF6">
    <property type="entry name" value="ARAC SUBFAMILY"/>
    <property type="match status" value="1"/>
</dbReference>
<evidence type="ECO:0000313" key="6">
    <source>
        <dbReference type="Proteomes" id="UP000826462"/>
    </source>
</evidence>
<dbReference type="InterPro" id="IPR035418">
    <property type="entry name" value="AraC-bd_2"/>
</dbReference>
<dbReference type="PANTHER" id="PTHR46796">
    <property type="entry name" value="HTH-TYPE TRANSCRIPTIONAL ACTIVATOR RHAS-RELATED"/>
    <property type="match status" value="1"/>
</dbReference>
<dbReference type="InterPro" id="IPR009057">
    <property type="entry name" value="Homeodomain-like_sf"/>
</dbReference>
<evidence type="ECO:0000259" key="4">
    <source>
        <dbReference type="PROSITE" id="PS01124"/>
    </source>
</evidence>
<dbReference type="PROSITE" id="PS00041">
    <property type="entry name" value="HTH_ARAC_FAMILY_1"/>
    <property type="match status" value="1"/>
</dbReference>
<sequence length="328" mass="36323">METERAAIGPFEVSGVRTGADPADRRHQEAFRVDGMLVQFGPGGPGDSTVRNWSLGPLGLMLLEVGNLSLTPDSTYTERFVYLAMIRSGGATIEANGQKHSLGADSMLLVDLDVPHIQHFDQHSDAIVLRIPRKVLADRGGFRERRLGLLTPDMAEPDVRAVCETVALIGRQSGHTSIELRRRQGEHLLDIFSVIIDDPYGLASRRSSSATLLRAKRFISQNIGNVDLSVRLVATAVGTSEAHLHRLFRADGHSLMRYVLCHRLELAAELLTRSSERRLHIKEIAYRCGFLNAAHFSRAFRQRFGVSPRVAATSGLKIERKFEDDPAN</sequence>
<dbReference type="InterPro" id="IPR018062">
    <property type="entry name" value="HTH_AraC-typ_CS"/>
</dbReference>
<dbReference type="Pfam" id="PF12833">
    <property type="entry name" value="HTH_18"/>
    <property type="match status" value="1"/>
</dbReference>
<gene>
    <name evidence="5" type="ORF">KZJ38_28275</name>
</gene>
<protein>
    <submittedName>
        <fullName evidence="5">AraC family transcriptional regulator</fullName>
    </submittedName>
</protein>
<feature type="domain" description="HTH araC/xylS-type" evidence="4">
    <location>
        <begin position="213"/>
        <end position="314"/>
    </location>
</feature>
<name>A0ABX8V213_9BURK</name>
<dbReference type="InterPro" id="IPR018060">
    <property type="entry name" value="HTH_AraC"/>
</dbReference>
<dbReference type="Proteomes" id="UP000826462">
    <property type="component" value="Chromosome 2"/>
</dbReference>
<dbReference type="SMART" id="SM00342">
    <property type="entry name" value="HTH_ARAC"/>
    <property type="match status" value="1"/>
</dbReference>
<reference evidence="5 6" key="1">
    <citation type="submission" date="2021-07" db="EMBL/GenBank/DDBJ databases">
        <title>Paraburkholderia edwinii protects Aspergillus sp. from phenazines by acting as a toxin sponge.</title>
        <authorList>
            <person name="Dahlstrom K.M."/>
            <person name="Newman D.K."/>
        </authorList>
    </citation>
    <scope>NUCLEOTIDE SEQUENCE [LARGE SCALE GENOMIC DNA]</scope>
    <source>
        <strain evidence="5 6">Pe01</strain>
    </source>
</reference>
<proteinExistence type="predicted"/>
<dbReference type="InterPro" id="IPR020449">
    <property type="entry name" value="Tscrpt_reg_AraC-type_HTH"/>
</dbReference>
<dbReference type="PROSITE" id="PS01124">
    <property type="entry name" value="HTH_ARAC_FAMILY_2"/>
    <property type="match status" value="1"/>
</dbReference>
<organism evidence="5 6">
    <name type="scientific">Paraburkholderia edwinii</name>
    <dbReference type="NCBI Taxonomy" id="2861782"/>
    <lineage>
        <taxon>Bacteria</taxon>
        <taxon>Pseudomonadati</taxon>
        <taxon>Pseudomonadota</taxon>
        <taxon>Betaproteobacteria</taxon>
        <taxon>Burkholderiales</taxon>
        <taxon>Burkholderiaceae</taxon>
        <taxon>Paraburkholderia</taxon>
    </lineage>
</organism>
<keyword evidence="6" id="KW-1185">Reference proteome</keyword>
<dbReference type="SUPFAM" id="SSF46689">
    <property type="entry name" value="Homeodomain-like"/>
    <property type="match status" value="1"/>
</dbReference>
<evidence type="ECO:0000256" key="2">
    <source>
        <dbReference type="ARBA" id="ARBA00023125"/>
    </source>
</evidence>
<dbReference type="PRINTS" id="PR00032">
    <property type="entry name" value="HTHARAC"/>
</dbReference>
<dbReference type="Gene3D" id="1.10.10.60">
    <property type="entry name" value="Homeodomain-like"/>
    <property type="match status" value="1"/>
</dbReference>
<evidence type="ECO:0000313" key="5">
    <source>
        <dbReference type="EMBL" id="QYD73520.1"/>
    </source>
</evidence>
<keyword evidence="2" id="KW-0238">DNA-binding</keyword>